<dbReference type="Pfam" id="PF00027">
    <property type="entry name" value="cNMP_binding"/>
    <property type="match status" value="1"/>
</dbReference>
<comment type="caution">
    <text evidence="5">The sequence shown here is derived from an EMBL/GenBank/DDBJ whole genome shotgun (WGS) entry which is preliminary data.</text>
</comment>
<evidence type="ECO:0000313" key="6">
    <source>
        <dbReference type="Proteomes" id="UP001185984"/>
    </source>
</evidence>
<dbReference type="InterPro" id="IPR012318">
    <property type="entry name" value="HTH_CRP"/>
</dbReference>
<dbReference type="Gene3D" id="2.60.120.10">
    <property type="entry name" value="Jelly Rolls"/>
    <property type="match status" value="1"/>
</dbReference>
<keyword evidence="6" id="KW-1185">Reference proteome</keyword>
<dbReference type="InterPro" id="IPR036388">
    <property type="entry name" value="WH-like_DNA-bd_sf"/>
</dbReference>
<gene>
    <name evidence="5" type="ORF">O0R41_15540</name>
</gene>
<dbReference type="Pfam" id="PF13545">
    <property type="entry name" value="HTH_Crp_2"/>
    <property type="match status" value="1"/>
</dbReference>
<dbReference type="InterPro" id="IPR014710">
    <property type="entry name" value="RmlC-like_jellyroll"/>
</dbReference>
<keyword evidence="1" id="KW-0805">Transcription regulation</keyword>
<proteinExistence type="predicted"/>
<sequence length="209" mass="23529">MLSQIAASEDLVFFRPHQFLTREHDRPEALYDILEGWACRHRLLPDGRRQITALYLPGDLCDPMWSLAPTCHEPVIALTNVRATRKSLVDPSTIDRHKGFSSRLAESVERQSNWLVSLGRKTAVERLAHLLLELFERMRRAGLAYGQQCALPLTQTDIADATGLTAVHVNRTLQSMRSKGVLELHSKWLRIPDLGALRDLAALGPHDAL</sequence>
<dbReference type="InterPro" id="IPR000595">
    <property type="entry name" value="cNMP-bd_dom"/>
</dbReference>
<protein>
    <submittedName>
        <fullName evidence="5">Crp/Fnr family transcriptional regulator</fullName>
    </submittedName>
</protein>
<organism evidence="5 6">
    <name type="scientific">Sphingobium naphthae</name>
    <dbReference type="NCBI Taxonomy" id="1886786"/>
    <lineage>
        <taxon>Bacteria</taxon>
        <taxon>Pseudomonadati</taxon>
        <taxon>Pseudomonadota</taxon>
        <taxon>Alphaproteobacteria</taxon>
        <taxon>Sphingomonadales</taxon>
        <taxon>Sphingomonadaceae</taxon>
        <taxon>Sphingobium</taxon>
    </lineage>
</organism>
<evidence type="ECO:0000259" key="4">
    <source>
        <dbReference type="PROSITE" id="PS51063"/>
    </source>
</evidence>
<name>A0ABU3ZZX8_9SPHN</name>
<dbReference type="SUPFAM" id="SSF51206">
    <property type="entry name" value="cAMP-binding domain-like"/>
    <property type="match status" value="1"/>
</dbReference>
<dbReference type="CDD" id="cd00038">
    <property type="entry name" value="CAP_ED"/>
    <property type="match status" value="1"/>
</dbReference>
<dbReference type="CDD" id="cd00092">
    <property type="entry name" value="HTH_CRP"/>
    <property type="match status" value="1"/>
</dbReference>
<dbReference type="EMBL" id="JAPTHD010000007">
    <property type="protein sequence ID" value="MDV5825019.1"/>
    <property type="molecule type" value="Genomic_DNA"/>
</dbReference>
<dbReference type="Gene3D" id="1.10.10.10">
    <property type="entry name" value="Winged helix-like DNA-binding domain superfamily/Winged helix DNA-binding domain"/>
    <property type="match status" value="1"/>
</dbReference>
<dbReference type="RefSeq" id="WP_317517659.1">
    <property type="nucleotide sequence ID" value="NZ_JAPTHD010000007.1"/>
</dbReference>
<accession>A0ABU3ZZX8</accession>
<feature type="domain" description="HTH crp-type" evidence="4">
    <location>
        <begin position="121"/>
        <end position="195"/>
    </location>
</feature>
<dbReference type="SUPFAM" id="SSF46785">
    <property type="entry name" value="Winged helix' DNA-binding domain"/>
    <property type="match status" value="1"/>
</dbReference>
<evidence type="ECO:0000256" key="2">
    <source>
        <dbReference type="ARBA" id="ARBA00023125"/>
    </source>
</evidence>
<evidence type="ECO:0000256" key="1">
    <source>
        <dbReference type="ARBA" id="ARBA00023015"/>
    </source>
</evidence>
<dbReference type="InterPro" id="IPR036390">
    <property type="entry name" value="WH_DNA-bd_sf"/>
</dbReference>
<evidence type="ECO:0000256" key="3">
    <source>
        <dbReference type="ARBA" id="ARBA00023163"/>
    </source>
</evidence>
<keyword evidence="2" id="KW-0238">DNA-binding</keyword>
<dbReference type="InterPro" id="IPR018490">
    <property type="entry name" value="cNMP-bd_dom_sf"/>
</dbReference>
<keyword evidence="3" id="KW-0804">Transcription</keyword>
<dbReference type="SMART" id="SM00419">
    <property type="entry name" value="HTH_CRP"/>
    <property type="match status" value="1"/>
</dbReference>
<evidence type="ECO:0000313" key="5">
    <source>
        <dbReference type="EMBL" id="MDV5825019.1"/>
    </source>
</evidence>
<reference evidence="6" key="1">
    <citation type="journal article" date="2022" name="J Environ Chem Eng">
        <title>Biodegradation of petroleum oil using a constructed nonpathogenic and heavy metal-tolerant bacterial consortium isolated from marine sponges.</title>
        <authorList>
            <person name="Dechsakulwatana C."/>
            <person name="Rungsihiranrut A."/>
            <person name="Muangchinda C."/>
            <person name="Ningthoujam R."/>
            <person name="Klankeo P."/>
            <person name="Pinyakong O."/>
        </authorList>
    </citation>
    <scope>NUCLEOTIDE SEQUENCE [LARGE SCALE GENOMIC DNA]</scope>
    <source>
        <strain evidence="6">MO2-4</strain>
    </source>
</reference>
<dbReference type="Proteomes" id="UP001185984">
    <property type="component" value="Unassembled WGS sequence"/>
</dbReference>
<dbReference type="PROSITE" id="PS51063">
    <property type="entry name" value="HTH_CRP_2"/>
    <property type="match status" value="1"/>
</dbReference>